<organism evidence="1 2">
    <name type="scientific">Dallia pectoralis</name>
    <name type="common">Alaska blackfish</name>
    <dbReference type="NCBI Taxonomy" id="75939"/>
    <lineage>
        <taxon>Eukaryota</taxon>
        <taxon>Metazoa</taxon>
        <taxon>Chordata</taxon>
        <taxon>Craniata</taxon>
        <taxon>Vertebrata</taxon>
        <taxon>Euteleostomi</taxon>
        <taxon>Actinopterygii</taxon>
        <taxon>Neopterygii</taxon>
        <taxon>Teleostei</taxon>
        <taxon>Protacanthopterygii</taxon>
        <taxon>Esociformes</taxon>
        <taxon>Umbridae</taxon>
        <taxon>Dallia</taxon>
    </lineage>
</organism>
<dbReference type="Proteomes" id="UP001157502">
    <property type="component" value="Chromosome 10"/>
</dbReference>
<dbReference type="EMBL" id="CM055737">
    <property type="protein sequence ID" value="KAJ8005600.1"/>
    <property type="molecule type" value="Genomic_DNA"/>
</dbReference>
<protein>
    <submittedName>
        <fullName evidence="1">Uncharacterized protein</fullName>
    </submittedName>
</protein>
<evidence type="ECO:0000313" key="1">
    <source>
        <dbReference type="EMBL" id="KAJ8005600.1"/>
    </source>
</evidence>
<proteinExistence type="predicted"/>
<accession>A0ACC2GQA7</accession>
<evidence type="ECO:0000313" key="2">
    <source>
        <dbReference type="Proteomes" id="UP001157502"/>
    </source>
</evidence>
<reference evidence="1" key="1">
    <citation type="submission" date="2021-05" db="EMBL/GenBank/DDBJ databases">
        <authorList>
            <person name="Pan Q."/>
            <person name="Jouanno E."/>
            <person name="Zahm M."/>
            <person name="Klopp C."/>
            <person name="Cabau C."/>
            <person name="Louis A."/>
            <person name="Berthelot C."/>
            <person name="Parey E."/>
            <person name="Roest Crollius H."/>
            <person name="Montfort J."/>
            <person name="Robinson-Rechavi M."/>
            <person name="Bouchez O."/>
            <person name="Lampietro C."/>
            <person name="Lopez Roques C."/>
            <person name="Donnadieu C."/>
            <person name="Postlethwait J."/>
            <person name="Bobe J."/>
            <person name="Dillon D."/>
            <person name="Chandos A."/>
            <person name="von Hippel F."/>
            <person name="Guiguen Y."/>
        </authorList>
    </citation>
    <scope>NUCLEOTIDE SEQUENCE</scope>
    <source>
        <strain evidence="1">YG-Jan2019</strain>
    </source>
</reference>
<keyword evidence="2" id="KW-1185">Reference proteome</keyword>
<sequence length="160" mass="17845">MNDEYSAVDSSPSLSREDALPRIHGFHSDPSAYQGAKNTEEFRELPITEHQERLNMIGFETHSGVGYLNPKPVNKKKLGPTSRHQYKGHFPQVNGSSYESGPTSLSGILQAALSSINRHIERKIYFSQQLGVLINPFSVSQDWSAKELHSTTQARFGGMK</sequence>
<comment type="caution">
    <text evidence="1">The sequence shown here is derived from an EMBL/GenBank/DDBJ whole genome shotgun (WGS) entry which is preliminary data.</text>
</comment>
<gene>
    <name evidence="1" type="ORF">DPEC_G00119620</name>
</gene>
<name>A0ACC2GQA7_DALPE</name>